<gene>
    <name evidence="1" type="ORF">LCGC14_0848720</name>
</gene>
<reference evidence="1" key="1">
    <citation type="journal article" date="2015" name="Nature">
        <title>Complex archaea that bridge the gap between prokaryotes and eukaryotes.</title>
        <authorList>
            <person name="Spang A."/>
            <person name="Saw J.H."/>
            <person name="Jorgensen S.L."/>
            <person name="Zaremba-Niedzwiedzka K."/>
            <person name="Martijn J."/>
            <person name="Lind A.E."/>
            <person name="van Eijk R."/>
            <person name="Schleper C."/>
            <person name="Guy L."/>
            <person name="Ettema T.J."/>
        </authorList>
    </citation>
    <scope>NUCLEOTIDE SEQUENCE</scope>
</reference>
<protein>
    <submittedName>
        <fullName evidence="1">Uncharacterized protein</fullName>
    </submittedName>
</protein>
<dbReference type="EMBL" id="LAZR01002520">
    <property type="protein sequence ID" value="KKN28975.1"/>
    <property type="molecule type" value="Genomic_DNA"/>
</dbReference>
<dbReference type="AlphaFoldDB" id="A0A0F9PAX1"/>
<sequence length="82" mass="9568">MKTGNIYELAVNHEGGVSIIMMPRDDAVNYLQTWYLWNKKTEMEKENDPVFIIEGIGNSADRPERTSSIQYEKIRAVHMTEY</sequence>
<evidence type="ECO:0000313" key="1">
    <source>
        <dbReference type="EMBL" id="KKN28975.1"/>
    </source>
</evidence>
<proteinExistence type="predicted"/>
<comment type="caution">
    <text evidence="1">The sequence shown here is derived from an EMBL/GenBank/DDBJ whole genome shotgun (WGS) entry which is preliminary data.</text>
</comment>
<accession>A0A0F9PAX1</accession>
<organism evidence="1">
    <name type="scientific">marine sediment metagenome</name>
    <dbReference type="NCBI Taxonomy" id="412755"/>
    <lineage>
        <taxon>unclassified sequences</taxon>
        <taxon>metagenomes</taxon>
        <taxon>ecological metagenomes</taxon>
    </lineage>
</organism>
<name>A0A0F9PAX1_9ZZZZ</name>